<organism evidence="1 2">
    <name type="scientific">Cinchona calisaya</name>
    <dbReference type="NCBI Taxonomy" id="153742"/>
    <lineage>
        <taxon>Eukaryota</taxon>
        <taxon>Viridiplantae</taxon>
        <taxon>Streptophyta</taxon>
        <taxon>Embryophyta</taxon>
        <taxon>Tracheophyta</taxon>
        <taxon>Spermatophyta</taxon>
        <taxon>Magnoliopsida</taxon>
        <taxon>eudicotyledons</taxon>
        <taxon>Gunneridae</taxon>
        <taxon>Pentapetalae</taxon>
        <taxon>asterids</taxon>
        <taxon>lamiids</taxon>
        <taxon>Gentianales</taxon>
        <taxon>Rubiaceae</taxon>
        <taxon>Cinchonoideae</taxon>
        <taxon>Cinchoneae</taxon>
        <taxon>Cinchona</taxon>
    </lineage>
</organism>
<name>A0ABD2ZZ91_9GENT</name>
<protein>
    <submittedName>
        <fullName evidence="1">Uncharacterized protein</fullName>
    </submittedName>
</protein>
<accession>A0ABD2ZZ91</accession>
<evidence type="ECO:0000313" key="2">
    <source>
        <dbReference type="Proteomes" id="UP001630127"/>
    </source>
</evidence>
<reference evidence="1 2" key="1">
    <citation type="submission" date="2024-11" db="EMBL/GenBank/DDBJ databases">
        <title>A near-complete genome assembly of Cinchona calisaya.</title>
        <authorList>
            <person name="Lian D.C."/>
            <person name="Zhao X.W."/>
            <person name="Wei L."/>
        </authorList>
    </citation>
    <scope>NUCLEOTIDE SEQUENCE [LARGE SCALE GENOMIC DNA]</scope>
    <source>
        <tissue evidence="1">Nenye</tissue>
    </source>
</reference>
<proteinExistence type="predicted"/>
<dbReference type="Proteomes" id="UP001630127">
    <property type="component" value="Unassembled WGS sequence"/>
</dbReference>
<evidence type="ECO:0000313" key="1">
    <source>
        <dbReference type="EMBL" id="KAL3523822.1"/>
    </source>
</evidence>
<dbReference type="AlphaFoldDB" id="A0ABD2ZZ91"/>
<comment type="caution">
    <text evidence="1">The sequence shown here is derived from an EMBL/GenBank/DDBJ whole genome shotgun (WGS) entry which is preliminary data.</text>
</comment>
<keyword evidence="2" id="KW-1185">Reference proteome</keyword>
<sequence length="107" mass="11854">METQKIKVKGFGLEERGCWKLSNELEKQQSLGHIREDTPILLHFICEGRVWEMVGEGVWKMPDLGTLREGMGNLGAGEGGGKGERVRKVVDQRGGDGFRGWGEGNRG</sequence>
<dbReference type="EMBL" id="JBJUIK010000007">
    <property type="protein sequence ID" value="KAL3523822.1"/>
    <property type="molecule type" value="Genomic_DNA"/>
</dbReference>
<gene>
    <name evidence="1" type="ORF">ACH5RR_016656</name>
</gene>